<keyword evidence="3" id="KW-0378">Hydrolase</keyword>
<reference evidence="2 4" key="1">
    <citation type="journal article" date="2016" name="Front. Microbiol.">
        <title>Genome Sequence of the Piezophilic, Mesophilic Sulfate-Reducing Bacterium Desulfovibrio indicus J2T.</title>
        <authorList>
            <person name="Cao J."/>
            <person name="Maignien L."/>
            <person name="Shao Z."/>
            <person name="Alain K."/>
            <person name="Jebbar M."/>
        </authorList>
    </citation>
    <scope>NUCLEOTIDE SEQUENCE [LARGE SCALE GENOMIC DNA]</scope>
    <source>
        <strain evidence="2 4">J2</strain>
    </source>
</reference>
<dbReference type="Gene3D" id="3.40.50.1820">
    <property type="entry name" value="alpha/beta hydrolase"/>
    <property type="match status" value="1"/>
</dbReference>
<dbReference type="Proteomes" id="UP000295506">
    <property type="component" value="Unassembled WGS sequence"/>
</dbReference>
<sequence>MKRALSWTLSILFHAVVAAGLLYSVDLPPLLPEELMQVDLTRIEEPQVITPMPVPAPAPPPAPEPRAEPEPLPAGAPALPMDKTVVLDDSPPPPEPAPEPEPLPEPDVVEISPVKTLPPEKPELAEDGLPKKIYVRNDGTVHRGAEARFGRALMGDYFSYSPQEFSGQFRTADDRVISIIDARNTKYGRFLIYDSKNKTLRRLKQSFGKYIYTIGPSVYADEPVIGTVTFLAKDDRIERFILVTDDDRMAHYPRKVHVREEEVVFDGPTGEIRANLSRPPYDDGHPGAVVVHGPDCVEPGMVQAFTRSLSMHDLATLSFPPRGCMGEDPSPASNAELVWDTVSAYRYLARLPAIDPRKAGIWGNGPGVPAAIRAAGRVSPAFLVCLVTDGVAPGDVPGRDLLAGLDFPVLWLITGSETGRWTPLIRTLEDLRDNGGRRFTVIVAPRRTSSEVLDAEGGRSSWVEQVADDHAALAMSWIANLK</sequence>
<feature type="region of interest" description="Disordered" evidence="1">
    <location>
        <begin position="49"/>
        <end position="125"/>
    </location>
</feature>
<dbReference type="OrthoDB" id="5457793at2"/>
<dbReference type="EMBL" id="CP014206">
    <property type="protein sequence ID" value="AMK10271.1"/>
    <property type="molecule type" value="Genomic_DNA"/>
</dbReference>
<dbReference type="InterPro" id="IPR029058">
    <property type="entry name" value="AB_hydrolase_fold"/>
</dbReference>
<dbReference type="EMBL" id="SOBK01000007">
    <property type="protein sequence ID" value="TDT87984.1"/>
    <property type="molecule type" value="Genomic_DNA"/>
</dbReference>
<protein>
    <submittedName>
        <fullName evidence="3">Dienelactone hydrolase</fullName>
    </submittedName>
</protein>
<dbReference type="GO" id="GO:0016787">
    <property type="term" value="F:hydrolase activity"/>
    <property type="evidence" value="ECO:0007669"/>
    <property type="project" value="UniProtKB-KW"/>
</dbReference>
<gene>
    <name evidence="2" type="ORF">AWY79_03630</name>
    <name evidence="3" type="ORF">EDC59_107181</name>
</gene>
<keyword evidence="4" id="KW-1185">Reference proteome</keyword>
<name>A0A126QJX6_9BACT</name>
<proteinExistence type="predicted"/>
<evidence type="ECO:0000313" key="5">
    <source>
        <dbReference type="Proteomes" id="UP000295506"/>
    </source>
</evidence>
<dbReference type="RefSeq" id="WP_066800413.1">
    <property type="nucleotide sequence ID" value="NZ_CP014206.1"/>
</dbReference>
<evidence type="ECO:0000313" key="3">
    <source>
        <dbReference type="EMBL" id="TDT87984.1"/>
    </source>
</evidence>
<evidence type="ECO:0000313" key="2">
    <source>
        <dbReference type="EMBL" id="AMK10271.1"/>
    </source>
</evidence>
<dbReference type="Proteomes" id="UP000055611">
    <property type="component" value="Chromosome"/>
</dbReference>
<feature type="compositionally biased region" description="Pro residues" evidence="1">
    <location>
        <begin position="52"/>
        <end position="74"/>
    </location>
</feature>
<evidence type="ECO:0000313" key="4">
    <source>
        <dbReference type="Proteomes" id="UP000055611"/>
    </source>
</evidence>
<dbReference type="AlphaFoldDB" id="A0A126QJX6"/>
<evidence type="ECO:0000256" key="1">
    <source>
        <dbReference type="SAM" id="MobiDB-lite"/>
    </source>
</evidence>
<reference evidence="3 5" key="2">
    <citation type="submission" date="2019-03" db="EMBL/GenBank/DDBJ databases">
        <title>Genomic Encyclopedia of Type Strains, Phase IV (KMG-IV): sequencing the most valuable type-strain genomes for metagenomic binning, comparative biology and taxonomic classification.</title>
        <authorList>
            <person name="Goeker M."/>
        </authorList>
    </citation>
    <scope>NUCLEOTIDE SEQUENCE [LARGE SCALE GENOMIC DNA]</scope>
    <source>
        <strain evidence="3 5">DSM 101483</strain>
    </source>
</reference>
<organism evidence="3 5">
    <name type="scientific">Pseudodesulfovibrio indicus</name>
    <dbReference type="NCBI Taxonomy" id="1716143"/>
    <lineage>
        <taxon>Bacteria</taxon>
        <taxon>Pseudomonadati</taxon>
        <taxon>Thermodesulfobacteriota</taxon>
        <taxon>Desulfovibrionia</taxon>
        <taxon>Desulfovibrionales</taxon>
        <taxon>Desulfovibrionaceae</taxon>
    </lineage>
</organism>
<feature type="compositionally biased region" description="Pro residues" evidence="1">
    <location>
        <begin position="90"/>
        <end position="101"/>
    </location>
</feature>
<dbReference type="SUPFAM" id="SSF53474">
    <property type="entry name" value="alpha/beta-Hydrolases"/>
    <property type="match status" value="1"/>
</dbReference>
<dbReference type="KEGG" id="dej:AWY79_03630"/>
<accession>A0A126QJX6</accession>